<dbReference type="Gene3D" id="1.20.1250.20">
    <property type="entry name" value="MFS general substrate transporter like domains"/>
    <property type="match status" value="1"/>
</dbReference>
<keyword evidence="2 5" id="KW-0812">Transmembrane</keyword>
<comment type="subcellular location">
    <subcellularLocation>
        <location evidence="1">Membrane</location>
    </subcellularLocation>
</comment>
<evidence type="ECO:0008006" key="8">
    <source>
        <dbReference type="Google" id="ProtNLM"/>
    </source>
</evidence>
<comment type="caution">
    <text evidence="6">The sequence shown here is derived from an EMBL/GenBank/DDBJ whole genome shotgun (WGS) entry which is preliminary data.</text>
</comment>
<evidence type="ECO:0000313" key="6">
    <source>
        <dbReference type="EMBL" id="KAL2845511.1"/>
    </source>
</evidence>
<protein>
    <recommendedName>
        <fullName evidence="8">Major facilitator superfamily (MFS) profile domain-containing protein</fullName>
    </recommendedName>
</protein>
<name>A0ABR4JZK7_9EURO</name>
<reference evidence="6 7" key="1">
    <citation type="submission" date="2024-07" db="EMBL/GenBank/DDBJ databases">
        <title>Section-level genome sequencing and comparative genomics of Aspergillus sections Usti and Cavernicolus.</title>
        <authorList>
            <consortium name="Lawrence Berkeley National Laboratory"/>
            <person name="Nybo J.L."/>
            <person name="Vesth T.C."/>
            <person name="Theobald S."/>
            <person name="Frisvad J.C."/>
            <person name="Larsen T.O."/>
            <person name="Kjaerboelling I."/>
            <person name="Rothschild-Mancinelli K."/>
            <person name="Lyhne E.K."/>
            <person name="Kogle M.E."/>
            <person name="Barry K."/>
            <person name="Clum A."/>
            <person name="Na H."/>
            <person name="Ledsgaard L."/>
            <person name="Lin J."/>
            <person name="Lipzen A."/>
            <person name="Kuo A."/>
            <person name="Riley R."/>
            <person name="Mondo S."/>
            <person name="Labutti K."/>
            <person name="Haridas S."/>
            <person name="Pangalinan J."/>
            <person name="Salamov A.A."/>
            <person name="Simmons B.A."/>
            <person name="Magnuson J.K."/>
            <person name="Chen J."/>
            <person name="Drula E."/>
            <person name="Henrissat B."/>
            <person name="Wiebenga A."/>
            <person name="Lubbers R.J."/>
            <person name="Gomes A.C."/>
            <person name="Makela M.R."/>
            <person name="Stajich J."/>
            <person name="Grigoriev I.V."/>
            <person name="Mortensen U.H."/>
            <person name="De Vries R.P."/>
            <person name="Baker S.E."/>
            <person name="Andersen M.R."/>
        </authorList>
    </citation>
    <scope>NUCLEOTIDE SEQUENCE [LARGE SCALE GENOMIC DNA]</scope>
    <source>
        <strain evidence="6 7">CBS 123904</strain>
    </source>
</reference>
<keyword evidence="3 5" id="KW-1133">Transmembrane helix</keyword>
<keyword evidence="7" id="KW-1185">Reference proteome</keyword>
<evidence type="ECO:0000256" key="5">
    <source>
        <dbReference type="SAM" id="Phobius"/>
    </source>
</evidence>
<dbReference type="Proteomes" id="UP001610446">
    <property type="component" value="Unassembled WGS sequence"/>
</dbReference>
<dbReference type="InterPro" id="IPR036259">
    <property type="entry name" value="MFS_trans_sf"/>
</dbReference>
<keyword evidence="4 5" id="KW-0472">Membrane</keyword>
<organism evidence="6 7">
    <name type="scientific">Aspergillus pseudoustus</name>
    <dbReference type="NCBI Taxonomy" id="1810923"/>
    <lineage>
        <taxon>Eukaryota</taxon>
        <taxon>Fungi</taxon>
        <taxon>Dikarya</taxon>
        <taxon>Ascomycota</taxon>
        <taxon>Pezizomycotina</taxon>
        <taxon>Eurotiomycetes</taxon>
        <taxon>Eurotiomycetidae</taxon>
        <taxon>Eurotiales</taxon>
        <taxon>Aspergillaceae</taxon>
        <taxon>Aspergillus</taxon>
        <taxon>Aspergillus subgen. Nidulantes</taxon>
    </lineage>
</organism>
<dbReference type="InterPro" id="IPR005828">
    <property type="entry name" value="MFS_sugar_transport-like"/>
</dbReference>
<evidence type="ECO:0000256" key="2">
    <source>
        <dbReference type="ARBA" id="ARBA00022692"/>
    </source>
</evidence>
<feature type="transmembrane region" description="Helical" evidence="5">
    <location>
        <begin position="72"/>
        <end position="90"/>
    </location>
</feature>
<sequence>MASTMLGTGGAMPIQCTAFIGLPRDRQCWVVAGEVGTAQLGERTLFLASMDSFTTSVPINVGNRYVQANMRGFVYGAFSVVTVAIVWFLVPETKDRSLVELDDKSQAQVRTREFRNYVRTGLGAEITDLGRQRDQEEQAGGWMGGGPQAADSLGAAIGGVDV</sequence>
<gene>
    <name evidence="6" type="ORF">BJY01DRAFT_214175</name>
</gene>
<evidence type="ECO:0000256" key="4">
    <source>
        <dbReference type="ARBA" id="ARBA00023136"/>
    </source>
</evidence>
<proteinExistence type="predicted"/>
<evidence type="ECO:0000313" key="7">
    <source>
        <dbReference type="Proteomes" id="UP001610446"/>
    </source>
</evidence>
<evidence type="ECO:0000256" key="1">
    <source>
        <dbReference type="ARBA" id="ARBA00004370"/>
    </source>
</evidence>
<dbReference type="Pfam" id="PF00083">
    <property type="entry name" value="Sugar_tr"/>
    <property type="match status" value="1"/>
</dbReference>
<evidence type="ECO:0000256" key="3">
    <source>
        <dbReference type="ARBA" id="ARBA00022989"/>
    </source>
</evidence>
<dbReference type="EMBL" id="JBFXLU010000071">
    <property type="protein sequence ID" value="KAL2845511.1"/>
    <property type="molecule type" value="Genomic_DNA"/>
</dbReference>
<accession>A0ABR4JZK7</accession>